<comment type="caution">
    <text evidence="1">The sequence shown here is derived from an EMBL/GenBank/DDBJ whole genome shotgun (WGS) entry which is preliminary data.</text>
</comment>
<evidence type="ECO:0000313" key="2">
    <source>
        <dbReference type="Proteomes" id="UP000177690"/>
    </source>
</evidence>
<dbReference type="EMBL" id="MHJL01000007">
    <property type="protein sequence ID" value="OGY68116.1"/>
    <property type="molecule type" value="Genomic_DNA"/>
</dbReference>
<sequence>MIKIWIEIDGKIESTEITEKTYGFLQDGAIIRNRPIKWFLNQIVKNYGELTEENILKFIEEKWII</sequence>
<protein>
    <submittedName>
        <fullName evidence="1">Uncharacterized protein</fullName>
    </submittedName>
</protein>
<proteinExistence type="predicted"/>
<gene>
    <name evidence="1" type="ORF">A3I24_02495</name>
</gene>
<dbReference type="AlphaFoldDB" id="A0A1G1ZVH1"/>
<name>A0A1G1ZVH1_9BACT</name>
<accession>A0A1G1ZVH1</accession>
<organism evidence="1 2">
    <name type="scientific">Candidatus Harrisonbacteria bacterium RIFCSPLOWO2_02_FULL_41_13b</name>
    <dbReference type="NCBI Taxonomy" id="1798409"/>
    <lineage>
        <taxon>Bacteria</taxon>
        <taxon>Candidatus Harrisoniibacteriota</taxon>
    </lineage>
</organism>
<evidence type="ECO:0000313" key="1">
    <source>
        <dbReference type="EMBL" id="OGY68116.1"/>
    </source>
</evidence>
<reference evidence="1 2" key="1">
    <citation type="journal article" date="2016" name="Nat. Commun.">
        <title>Thousands of microbial genomes shed light on interconnected biogeochemical processes in an aquifer system.</title>
        <authorList>
            <person name="Anantharaman K."/>
            <person name="Brown C.T."/>
            <person name="Hug L.A."/>
            <person name="Sharon I."/>
            <person name="Castelle C.J."/>
            <person name="Probst A.J."/>
            <person name="Thomas B.C."/>
            <person name="Singh A."/>
            <person name="Wilkins M.J."/>
            <person name="Karaoz U."/>
            <person name="Brodie E.L."/>
            <person name="Williams K.H."/>
            <person name="Hubbard S.S."/>
            <person name="Banfield J.F."/>
        </authorList>
    </citation>
    <scope>NUCLEOTIDE SEQUENCE [LARGE SCALE GENOMIC DNA]</scope>
</reference>
<dbReference type="Proteomes" id="UP000177690">
    <property type="component" value="Unassembled WGS sequence"/>
</dbReference>